<dbReference type="InterPro" id="IPR007960">
    <property type="entry name" value="TAS2R"/>
</dbReference>
<keyword evidence="3 14" id="KW-0919">Taste</keyword>
<comment type="subcellular location">
    <subcellularLocation>
        <location evidence="1 14">Membrane</location>
        <topology evidence="1 14">Multi-pass membrane protein</topology>
    </subcellularLocation>
</comment>
<dbReference type="GO" id="GO:0005886">
    <property type="term" value="C:plasma membrane"/>
    <property type="evidence" value="ECO:0007669"/>
    <property type="project" value="Ensembl"/>
</dbReference>
<evidence type="ECO:0000256" key="15">
    <source>
        <dbReference type="SAM" id="Phobius"/>
    </source>
</evidence>
<evidence type="ECO:0000256" key="5">
    <source>
        <dbReference type="ARBA" id="ARBA00022692"/>
    </source>
</evidence>
<dbReference type="GO" id="GO:0033038">
    <property type="term" value="F:bitter taste receptor activity"/>
    <property type="evidence" value="ECO:0007669"/>
    <property type="project" value="Ensembl"/>
</dbReference>
<evidence type="ECO:0000256" key="6">
    <source>
        <dbReference type="ARBA" id="ARBA00022989"/>
    </source>
</evidence>
<dbReference type="EMBL" id="AAQR03083290">
    <property type="status" value="NOT_ANNOTATED_CDS"/>
    <property type="molecule type" value="Genomic_DNA"/>
</dbReference>
<accession>H0XTT9</accession>
<dbReference type="InterPro" id="IPR030050">
    <property type="entry name" value="TAS2R38"/>
</dbReference>
<feature type="transmembrane region" description="Helical" evidence="15">
    <location>
        <begin position="277"/>
        <end position="298"/>
    </location>
</feature>
<dbReference type="GeneTree" id="ENSGT01150000286961"/>
<evidence type="ECO:0000256" key="10">
    <source>
        <dbReference type="ARBA" id="ARBA00023180"/>
    </source>
</evidence>
<name>H0XTT9_OTOGA</name>
<dbReference type="GO" id="GO:0004930">
    <property type="term" value="F:G protein-coupled receptor activity"/>
    <property type="evidence" value="ECO:0007669"/>
    <property type="project" value="UniProtKB-KW"/>
</dbReference>
<keyword evidence="17" id="KW-1185">Reference proteome</keyword>
<proteinExistence type="inferred from homology"/>
<evidence type="ECO:0000256" key="12">
    <source>
        <dbReference type="ARBA" id="ARBA00024847"/>
    </source>
</evidence>
<dbReference type="PANTHER" id="PTHR11394:SF52">
    <property type="entry name" value="TASTE RECEPTOR TYPE 2 MEMBER 38"/>
    <property type="match status" value="1"/>
</dbReference>
<feature type="transmembrane region" description="Helical" evidence="15">
    <location>
        <begin position="249"/>
        <end position="271"/>
    </location>
</feature>
<evidence type="ECO:0000256" key="9">
    <source>
        <dbReference type="ARBA" id="ARBA00023170"/>
    </source>
</evidence>
<keyword evidence="8 14" id="KW-0472">Membrane</keyword>
<evidence type="ECO:0000313" key="16">
    <source>
        <dbReference type="Ensembl" id="ENSOGAP00000019531.1"/>
    </source>
</evidence>
<reference evidence="16" key="3">
    <citation type="submission" date="2025-09" db="UniProtKB">
        <authorList>
            <consortium name="Ensembl"/>
        </authorList>
    </citation>
    <scope>IDENTIFICATION</scope>
</reference>
<keyword evidence="4 14" id="KW-0716">Sensory transduction</keyword>
<gene>
    <name evidence="16" type="primary">TAS2R38</name>
</gene>
<evidence type="ECO:0000256" key="1">
    <source>
        <dbReference type="ARBA" id="ARBA00004141"/>
    </source>
</evidence>
<feature type="transmembrane region" description="Helical" evidence="15">
    <location>
        <begin position="20"/>
        <end position="44"/>
    </location>
</feature>
<evidence type="ECO:0000313" key="17">
    <source>
        <dbReference type="Proteomes" id="UP000005225"/>
    </source>
</evidence>
<dbReference type="PANTHER" id="PTHR11394">
    <property type="entry name" value="TASTE RECEPTOR TYPE 2"/>
    <property type="match status" value="1"/>
</dbReference>
<dbReference type="CDD" id="cd15025">
    <property type="entry name" value="7tm_TAS2R38"/>
    <property type="match status" value="1"/>
</dbReference>
<dbReference type="OMA" id="TIIMLWM"/>
<protein>
    <recommendedName>
        <fullName evidence="14">Taste receptor type 2</fullName>
    </recommendedName>
</protein>
<dbReference type="HOGENOM" id="CLU_072337_3_0_1"/>
<evidence type="ECO:0000256" key="2">
    <source>
        <dbReference type="ARBA" id="ARBA00007376"/>
    </source>
</evidence>
<evidence type="ECO:0000256" key="7">
    <source>
        <dbReference type="ARBA" id="ARBA00023040"/>
    </source>
</evidence>
<feature type="transmembrane region" description="Helical" evidence="15">
    <location>
        <begin position="191"/>
        <end position="218"/>
    </location>
</feature>
<sequence>MLTLTPVLTVSYEVKHAFLFISVLEFAVGLLANVFIFLVNFWDVLKRRPLSSCDRILLCLSITRLFLHGLLFLEAIQLACFQNMKEPLNHSYQTIVMLWMIVNEASLWFATCLSLLYCSKIVHFSKTFLLCLASWVSRRTSQMILGVLLSSCICTVLCFWDFFRRSHLAATTMPFTKNNTELKLQITKLNFFYSFLFCYLGSTPAFLLFLVSSGMLIVSLGRHMRTMKAHLRNPCDPSLEAHVTALKSLLSFLCFYVVSFCAAIISVPLLMLWQNKIGVMVCVGIMAACPSGHAAVLISSNAKLRQAMQAFLLWAKRILKVRANYKPGPRTP</sequence>
<organism evidence="16 17">
    <name type="scientific">Otolemur garnettii</name>
    <name type="common">Small-eared galago</name>
    <name type="synonym">Garnett's greater bushbaby</name>
    <dbReference type="NCBI Taxonomy" id="30611"/>
    <lineage>
        <taxon>Eukaryota</taxon>
        <taxon>Metazoa</taxon>
        <taxon>Chordata</taxon>
        <taxon>Craniata</taxon>
        <taxon>Vertebrata</taxon>
        <taxon>Euteleostomi</taxon>
        <taxon>Mammalia</taxon>
        <taxon>Eutheria</taxon>
        <taxon>Euarchontoglires</taxon>
        <taxon>Primates</taxon>
        <taxon>Strepsirrhini</taxon>
        <taxon>Lorisiformes</taxon>
        <taxon>Galagidae</taxon>
        <taxon>Otolemur</taxon>
    </lineage>
</organism>
<feature type="transmembrane region" description="Helical" evidence="15">
    <location>
        <begin position="143"/>
        <end position="163"/>
    </location>
</feature>
<keyword evidence="7 14" id="KW-0297">G-protein coupled receptor</keyword>
<comment type="function">
    <text evidence="12">Receptor that may play a role in the perception of bitterness and is gustducin-linked. May play a role in sensing the chemical composition of the gastrointestinal content. The activity of this receptor may stimulate alpha gustducin, mediate PLC-beta-2 activation and lead to the gating of TRPM5.</text>
</comment>
<keyword evidence="6 15" id="KW-1133">Transmembrane helix</keyword>
<dbReference type="Pfam" id="PF05296">
    <property type="entry name" value="TAS2R"/>
    <property type="match status" value="1"/>
</dbReference>
<keyword evidence="11 14" id="KW-0807">Transducer</keyword>
<dbReference type="FunCoup" id="H0XTT9">
    <property type="interactions" value="223"/>
</dbReference>
<keyword evidence="5 14" id="KW-0812">Transmembrane</keyword>
<dbReference type="SUPFAM" id="SSF81321">
    <property type="entry name" value="Family A G protein-coupled receptor-like"/>
    <property type="match status" value="1"/>
</dbReference>
<keyword evidence="10" id="KW-0325">Glycoprotein</keyword>
<evidence type="ECO:0000256" key="8">
    <source>
        <dbReference type="ARBA" id="ARBA00023136"/>
    </source>
</evidence>
<evidence type="ECO:0000256" key="11">
    <source>
        <dbReference type="ARBA" id="ARBA00023224"/>
    </source>
</evidence>
<keyword evidence="9 14" id="KW-0675">Receptor</keyword>
<evidence type="ECO:0000256" key="13">
    <source>
        <dbReference type="RuleBase" id="RU004423"/>
    </source>
</evidence>
<evidence type="ECO:0000256" key="14">
    <source>
        <dbReference type="RuleBase" id="RU004424"/>
    </source>
</evidence>
<comment type="similarity">
    <text evidence="2 13">Belongs to the G-protein coupled receptor T2R family.</text>
</comment>
<dbReference type="InParanoid" id="H0XTT9"/>
<evidence type="ECO:0000256" key="4">
    <source>
        <dbReference type="ARBA" id="ARBA00022606"/>
    </source>
</evidence>
<feature type="transmembrane region" description="Helical" evidence="15">
    <location>
        <begin position="56"/>
        <end position="76"/>
    </location>
</feature>
<reference evidence="17" key="1">
    <citation type="submission" date="2011-03" db="EMBL/GenBank/DDBJ databases">
        <title>Version 3 of the genome sequence of Otolemur garnettii (Bushbaby).</title>
        <authorList>
            <consortium name="The Broad Institute Genome Sequencing Platform"/>
            <person name="Di Palma F."/>
            <person name="Johnson J."/>
            <person name="Lander E.S."/>
            <person name="Lindblad-Toh K."/>
            <person name="Jaffe D.B."/>
            <person name="Gnerre S."/>
            <person name="MacCallum I."/>
            <person name="Przybylski D."/>
            <person name="Ribeiro F.J."/>
            <person name="Burton J.N."/>
            <person name="Walker B.J."/>
            <person name="Sharpe T."/>
            <person name="Hall G."/>
        </authorList>
    </citation>
    <scope>NUCLEOTIDE SEQUENCE [LARGE SCALE GENOMIC DNA]</scope>
</reference>
<feature type="transmembrane region" description="Helical" evidence="15">
    <location>
        <begin position="96"/>
        <end position="118"/>
    </location>
</feature>
<reference evidence="16" key="2">
    <citation type="submission" date="2025-08" db="UniProtKB">
        <authorList>
            <consortium name="Ensembl"/>
        </authorList>
    </citation>
    <scope>IDENTIFICATION</scope>
</reference>
<dbReference type="Proteomes" id="UP000005225">
    <property type="component" value="Unassembled WGS sequence"/>
</dbReference>
<evidence type="ECO:0000256" key="3">
    <source>
        <dbReference type="ARBA" id="ARBA00022480"/>
    </source>
</evidence>
<dbReference type="eggNOG" id="ENOG502T15G">
    <property type="taxonomic scope" value="Eukaryota"/>
</dbReference>
<dbReference type="Ensembl" id="ENSOGAT00000011568.2">
    <property type="protein sequence ID" value="ENSOGAP00000019531.1"/>
    <property type="gene ID" value="ENSOGAG00000011567.2"/>
</dbReference>
<dbReference type="AlphaFoldDB" id="H0XTT9"/>
<dbReference type="STRING" id="30611.ENSOGAP00000019531"/>
<dbReference type="FunFam" id="1.20.1070.10:FF:000055">
    <property type="entry name" value="Taste receptor type 2"/>
    <property type="match status" value="1"/>
</dbReference>